<dbReference type="SUPFAM" id="SSF48557">
    <property type="entry name" value="L-aspartase-like"/>
    <property type="match status" value="1"/>
</dbReference>
<evidence type="ECO:0000313" key="11">
    <source>
        <dbReference type="Proteomes" id="UP000271272"/>
    </source>
</evidence>
<dbReference type="PRINTS" id="PR00149">
    <property type="entry name" value="FUMRATELYASE"/>
</dbReference>
<evidence type="ECO:0000256" key="6">
    <source>
        <dbReference type="RuleBase" id="RU362017"/>
    </source>
</evidence>
<dbReference type="RefSeq" id="WP_124933808.1">
    <property type="nucleotide sequence ID" value="NZ_RQZC01000009.1"/>
</dbReference>
<feature type="compositionally biased region" description="Low complexity" evidence="7">
    <location>
        <begin position="486"/>
        <end position="496"/>
    </location>
</feature>
<evidence type="ECO:0000259" key="8">
    <source>
        <dbReference type="Pfam" id="PF00206"/>
    </source>
</evidence>
<dbReference type="EMBL" id="RQZC01000009">
    <property type="protein sequence ID" value="RRD29270.1"/>
    <property type="molecule type" value="Genomic_DNA"/>
</dbReference>
<comment type="catalytic activity">
    <reaction evidence="6">
        <text>L-aspartate = fumarate + NH4(+)</text>
        <dbReference type="Rhea" id="RHEA:16601"/>
        <dbReference type="ChEBI" id="CHEBI:28938"/>
        <dbReference type="ChEBI" id="CHEBI:29806"/>
        <dbReference type="ChEBI" id="CHEBI:29991"/>
        <dbReference type="EC" id="4.3.1.1"/>
    </reaction>
</comment>
<evidence type="ECO:0000256" key="5">
    <source>
        <dbReference type="NCBIfam" id="TIGR00839"/>
    </source>
</evidence>
<evidence type="ECO:0000259" key="9">
    <source>
        <dbReference type="Pfam" id="PF10415"/>
    </source>
</evidence>
<feature type="domain" description="Fumarase C C-terminal" evidence="9">
    <location>
        <begin position="411"/>
        <end position="463"/>
    </location>
</feature>
<keyword evidence="11" id="KW-1185">Reference proteome</keyword>
<dbReference type="CDD" id="cd01357">
    <property type="entry name" value="Aspartase"/>
    <property type="match status" value="1"/>
</dbReference>
<dbReference type="PANTHER" id="PTHR42696:SF2">
    <property type="entry name" value="ASPARTATE AMMONIA-LYASE"/>
    <property type="match status" value="1"/>
</dbReference>
<dbReference type="Gene3D" id="1.10.275.10">
    <property type="entry name" value="Fumarase/aspartase (N-terminal domain)"/>
    <property type="match status" value="1"/>
</dbReference>
<dbReference type="OrthoDB" id="9802809at2"/>
<dbReference type="PROSITE" id="PS00163">
    <property type="entry name" value="FUMARATE_LYASES"/>
    <property type="match status" value="1"/>
</dbReference>
<dbReference type="NCBIfam" id="TIGR00839">
    <property type="entry name" value="aspA"/>
    <property type="match status" value="1"/>
</dbReference>
<evidence type="ECO:0000313" key="10">
    <source>
        <dbReference type="EMBL" id="RRD29270.1"/>
    </source>
</evidence>
<dbReference type="InterPro" id="IPR000362">
    <property type="entry name" value="Fumarate_lyase_fam"/>
</dbReference>
<dbReference type="InterPro" id="IPR004708">
    <property type="entry name" value="ApsA"/>
</dbReference>
<evidence type="ECO:0000256" key="2">
    <source>
        <dbReference type="ARBA" id="ARBA00012992"/>
    </source>
</evidence>
<dbReference type="PANTHER" id="PTHR42696">
    <property type="entry name" value="ASPARTATE AMMONIA-LYASE"/>
    <property type="match status" value="1"/>
</dbReference>
<dbReference type="Gene3D" id="1.20.200.10">
    <property type="entry name" value="Fumarase/aspartase (Central domain)"/>
    <property type="match status" value="1"/>
</dbReference>
<dbReference type="Pfam" id="PF10415">
    <property type="entry name" value="FumaraseC_C"/>
    <property type="match status" value="1"/>
</dbReference>
<dbReference type="InterPro" id="IPR022761">
    <property type="entry name" value="Fumarate_lyase_N"/>
</dbReference>
<gene>
    <name evidence="10" type="primary">aspA</name>
    <name evidence="10" type="ORF">EII10_07085</name>
</gene>
<dbReference type="Proteomes" id="UP000271272">
    <property type="component" value="Unassembled WGS sequence"/>
</dbReference>
<feature type="domain" description="Fumarate lyase N-terminal" evidence="8">
    <location>
        <begin position="13"/>
        <end position="345"/>
    </location>
</feature>
<dbReference type="InterPro" id="IPR008948">
    <property type="entry name" value="L-Aspartase-like"/>
</dbReference>
<evidence type="ECO:0000256" key="3">
    <source>
        <dbReference type="ARBA" id="ARBA00016146"/>
    </source>
</evidence>
<dbReference type="Gene3D" id="1.10.40.30">
    <property type="entry name" value="Fumarase/aspartase (C-terminal domain)"/>
    <property type="match status" value="1"/>
</dbReference>
<dbReference type="InterPro" id="IPR018951">
    <property type="entry name" value="Fumarase_C_C"/>
</dbReference>
<dbReference type="AlphaFoldDB" id="A0A3P1V6Z6"/>
<dbReference type="GO" id="GO:0008797">
    <property type="term" value="F:aspartate ammonia-lyase activity"/>
    <property type="evidence" value="ECO:0007669"/>
    <property type="project" value="UniProtKB-UniRule"/>
</dbReference>
<dbReference type="FunFam" id="1.10.275.10:FF:000001">
    <property type="entry name" value="Fumarate hydratase, mitochondrial"/>
    <property type="match status" value="1"/>
</dbReference>
<accession>A0A3P1V6Z6</accession>
<organism evidence="10 11">
    <name type="scientific">Actinomyces bowdenii</name>
    <dbReference type="NCBI Taxonomy" id="131109"/>
    <lineage>
        <taxon>Bacteria</taxon>
        <taxon>Bacillati</taxon>
        <taxon>Actinomycetota</taxon>
        <taxon>Actinomycetes</taxon>
        <taxon>Actinomycetales</taxon>
        <taxon>Actinomycetaceae</taxon>
        <taxon>Actinomyces</taxon>
    </lineage>
</organism>
<dbReference type="Pfam" id="PF00206">
    <property type="entry name" value="Lyase_1"/>
    <property type="match status" value="1"/>
</dbReference>
<name>A0A3P1V6Z6_9ACTO</name>
<dbReference type="FunFam" id="1.20.200.10:FF:000001">
    <property type="entry name" value="Fumarate hydratase, mitochondrial"/>
    <property type="match status" value="1"/>
</dbReference>
<dbReference type="GO" id="GO:0006531">
    <property type="term" value="P:aspartate metabolic process"/>
    <property type="evidence" value="ECO:0007669"/>
    <property type="project" value="InterPro"/>
</dbReference>
<comment type="similarity">
    <text evidence="1 6">Belongs to the class-II fumarase/aspartase family. Aspartase subfamily.</text>
</comment>
<protein>
    <recommendedName>
        <fullName evidence="3 5">Aspartate ammonia-lyase</fullName>
        <shortName evidence="6">Aspartase</shortName>
        <ecNumber evidence="2 5">4.3.1.1</ecNumber>
    </recommendedName>
</protein>
<comment type="caution">
    <text evidence="10">The sequence shown here is derived from an EMBL/GenBank/DDBJ whole genome shotgun (WGS) entry which is preliminary data.</text>
</comment>
<dbReference type="GO" id="GO:0005829">
    <property type="term" value="C:cytosol"/>
    <property type="evidence" value="ECO:0007669"/>
    <property type="project" value="TreeGrafter"/>
</dbReference>
<reference evidence="10 11" key="1">
    <citation type="submission" date="2018-11" db="EMBL/GenBank/DDBJ databases">
        <title>Genomes From Bacteria Associated with the Canine Oral Cavity: a Test Case for Automated Genome-Based Taxonomic Assignment.</title>
        <authorList>
            <person name="Coil D.A."/>
            <person name="Jospin G."/>
            <person name="Darling A.E."/>
            <person name="Wallis C."/>
            <person name="Davis I.J."/>
            <person name="Harris S."/>
            <person name="Eisen J.A."/>
            <person name="Holcombe L.J."/>
            <person name="O'Flynn C."/>
        </authorList>
    </citation>
    <scope>NUCLEOTIDE SEQUENCE [LARGE SCALE GENOMIC DNA]</scope>
    <source>
        <strain evidence="10 11">OH5050</strain>
    </source>
</reference>
<dbReference type="InterPro" id="IPR024083">
    <property type="entry name" value="Fumarase/histidase_N"/>
</dbReference>
<dbReference type="EC" id="4.3.1.1" evidence="2 5"/>
<evidence type="ECO:0000256" key="1">
    <source>
        <dbReference type="ARBA" id="ARBA00005596"/>
    </source>
</evidence>
<evidence type="ECO:0000256" key="4">
    <source>
        <dbReference type="ARBA" id="ARBA00023239"/>
    </source>
</evidence>
<sequence length="496" mass="54039">MSQATRTEEDLLGTREVPREAYWGIHTLRAMENFRLSGSCVGDETAFVHGMVQVKQASAQANAELGTLDDGIAQAIIWACRQILTSSRCLDQFPVDQFQGGAGTSVNMNTNEVVANLALEHLGYPKGRYDVINPNDHVNKSQSTNDAYPTGFRLGLYALVERLIEELDRLIGAMRAKGRQFDTVLKMGRTQLQDAVPMSLGQEFEAFAVLLEEEVPRLRNNSALLLEVNLGATAIGTGLNTPPAYQDTVVRHLRAITGLNIRGAKDLLEATSDTGAYVSMHAAIKRLAVKLSKICNDLRLLSSGPRAGLGEIRLPERQAGSSIMPAKVNPVIPEVVNQVCFKVFGNDVALTFAAEAGQLQLNVMEPVIAQASFESLNLLTRAMSSLRELCISGIEANEEVCRRNVLESIGIVTYLNPVIGHHNGDRVGRECARSGRSVREVVLEMGLLEERVLDELLSPENLLRPHYRDMTTYTGTDPSTPPTIPTAPDAAGSHSL</sequence>
<dbReference type="InterPro" id="IPR020557">
    <property type="entry name" value="Fumarate_lyase_CS"/>
</dbReference>
<dbReference type="InterPro" id="IPR051546">
    <property type="entry name" value="Aspartate_Ammonia-Lyase"/>
</dbReference>
<feature type="region of interest" description="Disordered" evidence="7">
    <location>
        <begin position="469"/>
        <end position="496"/>
    </location>
</feature>
<dbReference type="GO" id="GO:0006099">
    <property type="term" value="P:tricarboxylic acid cycle"/>
    <property type="evidence" value="ECO:0007669"/>
    <property type="project" value="InterPro"/>
</dbReference>
<evidence type="ECO:0000256" key="7">
    <source>
        <dbReference type="SAM" id="MobiDB-lite"/>
    </source>
</evidence>
<keyword evidence="4 6" id="KW-0456">Lyase</keyword>
<proteinExistence type="inferred from homology"/>
<dbReference type="NCBIfam" id="NF008909">
    <property type="entry name" value="PRK12273.1"/>
    <property type="match status" value="1"/>
</dbReference>